<dbReference type="EMBL" id="JAWDIE010000012">
    <property type="protein sequence ID" value="MEJ7138517.1"/>
    <property type="molecule type" value="Genomic_DNA"/>
</dbReference>
<reference evidence="1" key="1">
    <citation type="submission" date="2023-10" db="EMBL/GenBank/DDBJ databases">
        <title>Amphibacter perezi, gen. nov., sp. nov. a novel taxa of the family Comamonadaceae, class Betaproteobacteria isolated from the skin microbiota of Pelophylax perezi from different populations.</title>
        <authorList>
            <person name="Costa S."/>
            <person name="Proenca D.N."/>
            <person name="Lopes I."/>
            <person name="Morais P.V."/>
        </authorList>
    </citation>
    <scope>NUCLEOTIDE SEQUENCE</scope>
    <source>
        <strain evidence="1">SL12-8</strain>
    </source>
</reference>
<protein>
    <submittedName>
        <fullName evidence="1">AAA family ATPase</fullName>
    </submittedName>
</protein>
<name>A0ACC6P2T5_9BURK</name>
<accession>A0ACC6P2T5</accession>
<evidence type="ECO:0000313" key="2">
    <source>
        <dbReference type="Proteomes" id="UP001364695"/>
    </source>
</evidence>
<gene>
    <name evidence="1" type="ORF">RV045_08745</name>
</gene>
<evidence type="ECO:0000313" key="1">
    <source>
        <dbReference type="EMBL" id="MEJ7138517.1"/>
    </source>
</evidence>
<sequence>MRLDLLKISKFKNLSDIEINFDEGELSTVLIGENGTGKSNVIEALVTIFRDLDLNDNTPFAYWLGYSCHGHRIEIDNNFIAPALSMTVDGNQVSRSAFYDSRAKYLPTNVFGYYSGSSRRLEQLFDKHQLRYYRKVISPKSKSTDIKDVNLRRLFYCRPAYGQLALLSYFAFKSDSAKSFLKKHMGIIGFDSALIVLRKPRWAERTTKKRAAGHLENFWDSSGLVRGLLEKLRASALAPFADQNREQDDYRAKPANEEQIYLFIKDVNDLNDIARSFEDERTFFALLETLDISDLIREVRIWVEKENVDGEIPFHEISDGEKQLLSVLGLMRFTSQDESLFLLDEPDTHLNPNWKWDYLHLVKDVAQRGESHIILTSHDPLTIGSLMASQVQIMSRSNDGNVMIQPPEINPRGLGFTSILTQIFGLPTTLDPDTQSLLDERNEMIRIVARTPAQDIRLIELNERLKHLGFVIEDREPEYELFLRAMTEIKQADRSALTPEMIAQKNDVAKQMLAKIMTPKESRE</sequence>
<keyword evidence="2" id="KW-1185">Reference proteome</keyword>
<organism evidence="1 2">
    <name type="scientific">Amphibiibacter pelophylacis</name>
    <dbReference type="NCBI Taxonomy" id="1799477"/>
    <lineage>
        <taxon>Bacteria</taxon>
        <taxon>Pseudomonadati</taxon>
        <taxon>Pseudomonadota</taxon>
        <taxon>Betaproteobacteria</taxon>
        <taxon>Burkholderiales</taxon>
        <taxon>Sphaerotilaceae</taxon>
        <taxon>Amphibiibacter</taxon>
    </lineage>
</organism>
<proteinExistence type="predicted"/>
<comment type="caution">
    <text evidence="1">The sequence shown here is derived from an EMBL/GenBank/DDBJ whole genome shotgun (WGS) entry which is preliminary data.</text>
</comment>
<dbReference type="Proteomes" id="UP001364695">
    <property type="component" value="Unassembled WGS sequence"/>
</dbReference>